<protein>
    <submittedName>
        <fullName evidence="2">Uncharacterized protein</fullName>
    </submittedName>
</protein>
<dbReference type="EMBL" id="JAFIQS010000004">
    <property type="protein sequence ID" value="KAG5170289.1"/>
    <property type="molecule type" value="Genomic_DNA"/>
</dbReference>
<comment type="caution">
    <text evidence="2">The sequence shown here is derived from an EMBL/GenBank/DDBJ whole genome shotgun (WGS) entry which is preliminary data.</text>
</comment>
<gene>
    <name evidence="2" type="ORF">JR316_004678</name>
</gene>
<evidence type="ECO:0000256" key="1">
    <source>
        <dbReference type="SAM" id="MobiDB-lite"/>
    </source>
</evidence>
<accession>A0A8H7Y2Z4</accession>
<reference evidence="2" key="1">
    <citation type="submission" date="2021-02" db="EMBL/GenBank/DDBJ databases">
        <title>Psilocybe cubensis genome.</title>
        <authorList>
            <person name="Mckernan K.J."/>
            <person name="Crawford S."/>
            <person name="Trippe A."/>
            <person name="Kane L.T."/>
            <person name="Mclaughlin S."/>
        </authorList>
    </citation>
    <scope>NUCLEOTIDE SEQUENCE [LARGE SCALE GENOMIC DNA]</scope>
    <source>
        <strain evidence="2">MGC-MH-2018</strain>
    </source>
</reference>
<name>A0A8H7Y2Z4_PSICU</name>
<feature type="compositionally biased region" description="Basic and acidic residues" evidence="1">
    <location>
        <begin position="17"/>
        <end position="28"/>
    </location>
</feature>
<proteinExistence type="predicted"/>
<dbReference type="AlphaFoldDB" id="A0A8H7Y2Z4"/>
<sequence length="507" mass="56757">MSSQTEPSGQRAFRPLPRVDRTGEHTDSEASQVTVESLGDSFDTLGVDDTISETIYYSERERPPTYYSTRVTEVVRSYSIPEDSQISTNWRPGAGYPHPDIGQSLTVLSHDYGNQSGNNVAGNADATAITNLGYHDVPTPNSEHNSPGIYDSFVHTPTGAITGERESNTMILSPVRRQNYDTAPINTSSSSGKTPSRSTLSFSLTGSKSSPHIIDTKYINKMEKKDIPLTGRPLAYMQSNVLDTQDCFPLWMHVLATSLQPGDVGIFDEYGTFCSHFNISLTWQQNCERFGRDPPNGFKPFGNINVLPTSYIPDFMNRTEGFQSFDRTFDTYGSQSRSRFKFKLIPDLCDEIEAALIFPDRLPCSKNYASDLFTNLKKEEGVDYLKAQVDNWYHHISSQISHEVKNAHLILIERTYTTGQCGQVLYRRDRNKRVDKGFIEGVFEPRPTGTDAQGQPWYEYEWTVVGDGSGKVWVRDNKSGGHGVGGPDKEYCIGISALTLTKKKKLF</sequence>
<feature type="compositionally biased region" description="Low complexity" evidence="1">
    <location>
        <begin position="187"/>
        <end position="201"/>
    </location>
</feature>
<organism evidence="2">
    <name type="scientific">Psilocybe cubensis</name>
    <name type="common">Psychedelic mushroom</name>
    <name type="synonym">Stropharia cubensis</name>
    <dbReference type="NCBI Taxonomy" id="181762"/>
    <lineage>
        <taxon>Eukaryota</taxon>
        <taxon>Fungi</taxon>
        <taxon>Dikarya</taxon>
        <taxon>Basidiomycota</taxon>
        <taxon>Agaricomycotina</taxon>
        <taxon>Agaricomycetes</taxon>
        <taxon>Agaricomycetidae</taxon>
        <taxon>Agaricales</taxon>
        <taxon>Agaricineae</taxon>
        <taxon>Strophariaceae</taxon>
        <taxon>Psilocybe</taxon>
    </lineage>
</organism>
<feature type="region of interest" description="Disordered" evidence="1">
    <location>
        <begin position="1"/>
        <end position="34"/>
    </location>
</feature>
<evidence type="ECO:0000313" key="2">
    <source>
        <dbReference type="EMBL" id="KAG5170289.1"/>
    </source>
</evidence>
<feature type="region of interest" description="Disordered" evidence="1">
    <location>
        <begin position="180"/>
        <end position="204"/>
    </location>
</feature>